<proteinExistence type="predicted"/>
<accession>A0A421AXK7</accession>
<dbReference type="EMBL" id="RCDD01000006">
    <property type="protein sequence ID" value="RLK54592.1"/>
    <property type="molecule type" value="Genomic_DNA"/>
</dbReference>
<protein>
    <submittedName>
        <fullName evidence="1">Immunity protein Imm1 of predicted polymorphic toxin system</fullName>
    </submittedName>
</protein>
<dbReference type="RefSeq" id="WP_121393863.1">
    <property type="nucleotide sequence ID" value="NZ_RCDD01000006.1"/>
</dbReference>
<dbReference type="Pfam" id="PF14430">
    <property type="entry name" value="Imm1"/>
    <property type="match status" value="1"/>
</dbReference>
<name>A0A421AXK7_9PSEU</name>
<dbReference type="AlphaFoldDB" id="A0A421AXK7"/>
<gene>
    <name evidence="1" type="ORF">CLV68_5625</name>
</gene>
<evidence type="ECO:0000313" key="2">
    <source>
        <dbReference type="Proteomes" id="UP000282454"/>
    </source>
</evidence>
<organism evidence="1 2">
    <name type="scientific">Actinokineospora cianjurensis</name>
    <dbReference type="NCBI Taxonomy" id="585224"/>
    <lineage>
        <taxon>Bacteria</taxon>
        <taxon>Bacillati</taxon>
        <taxon>Actinomycetota</taxon>
        <taxon>Actinomycetes</taxon>
        <taxon>Pseudonocardiales</taxon>
        <taxon>Pseudonocardiaceae</taxon>
        <taxon>Actinokineospora</taxon>
    </lineage>
</organism>
<sequence>MTGTEPIIHRGFIAMDEILPGVDLVAEVRALNGGGVEIPWMWSLSEKRMDLTSTEQSMLTFGVNGEVGILEWQEGDSSFTPVGGANAERLSYWLAGFHESEVERYTEVPVELVYAAVAEYLRTRSRPGCVEWREVG</sequence>
<dbReference type="OrthoDB" id="3698257at2"/>
<comment type="caution">
    <text evidence="1">The sequence shown here is derived from an EMBL/GenBank/DDBJ whole genome shotgun (WGS) entry which is preliminary data.</text>
</comment>
<dbReference type="InterPro" id="IPR025680">
    <property type="entry name" value="DddI"/>
</dbReference>
<keyword evidence="2" id="KW-1185">Reference proteome</keyword>
<evidence type="ECO:0000313" key="1">
    <source>
        <dbReference type="EMBL" id="RLK54592.1"/>
    </source>
</evidence>
<dbReference type="Proteomes" id="UP000282454">
    <property type="component" value="Unassembled WGS sequence"/>
</dbReference>
<reference evidence="1 2" key="1">
    <citation type="submission" date="2018-10" db="EMBL/GenBank/DDBJ databases">
        <title>Genomic Encyclopedia of Archaeal and Bacterial Type Strains, Phase II (KMG-II): from individual species to whole genera.</title>
        <authorList>
            <person name="Goeker M."/>
        </authorList>
    </citation>
    <scope>NUCLEOTIDE SEQUENCE [LARGE SCALE GENOMIC DNA]</scope>
    <source>
        <strain evidence="1 2">DSM 45657</strain>
    </source>
</reference>